<reference evidence="7 8" key="1">
    <citation type="journal article" date="2016" name="Nat. Commun.">
        <title>Thousands of microbial genomes shed light on interconnected biogeochemical processes in an aquifer system.</title>
        <authorList>
            <person name="Anantharaman K."/>
            <person name="Brown C.T."/>
            <person name="Hug L.A."/>
            <person name="Sharon I."/>
            <person name="Castelle C.J."/>
            <person name="Probst A.J."/>
            <person name="Thomas B.C."/>
            <person name="Singh A."/>
            <person name="Wilkins M.J."/>
            <person name="Karaoz U."/>
            <person name="Brodie E.L."/>
            <person name="Williams K.H."/>
            <person name="Hubbard S.S."/>
            <person name="Banfield J.F."/>
        </authorList>
    </citation>
    <scope>NUCLEOTIDE SEQUENCE [LARGE SCALE GENOMIC DNA]</scope>
</reference>
<evidence type="ECO:0000256" key="5">
    <source>
        <dbReference type="ARBA" id="ARBA00023002"/>
    </source>
</evidence>
<dbReference type="InterPro" id="IPR000415">
    <property type="entry name" value="Nitroreductase-like"/>
</dbReference>
<comment type="caution">
    <text evidence="7">The sequence shown here is derived from an EMBL/GenBank/DDBJ whole genome shotgun (WGS) entry which is preliminary data.</text>
</comment>
<feature type="domain" description="Nitroreductase" evidence="6">
    <location>
        <begin position="69"/>
        <end position="151"/>
    </location>
</feature>
<accession>A0A1F7X378</accession>
<comment type="cofactor">
    <cofactor evidence="1">
        <name>FMN</name>
        <dbReference type="ChEBI" id="CHEBI:58210"/>
    </cofactor>
</comment>
<evidence type="ECO:0000256" key="4">
    <source>
        <dbReference type="ARBA" id="ARBA00022643"/>
    </source>
</evidence>
<comment type="similarity">
    <text evidence="2">Belongs to the nitroreductase family.</text>
</comment>
<proteinExistence type="inferred from homology"/>
<evidence type="ECO:0000313" key="8">
    <source>
        <dbReference type="Proteomes" id="UP000179219"/>
    </source>
</evidence>
<dbReference type="PANTHER" id="PTHR43673:SF2">
    <property type="entry name" value="NITROREDUCTASE"/>
    <property type="match status" value="1"/>
</dbReference>
<evidence type="ECO:0000256" key="3">
    <source>
        <dbReference type="ARBA" id="ARBA00022630"/>
    </source>
</evidence>
<dbReference type="InterPro" id="IPR029479">
    <property type="entry name" value="Nitroreductase"/>
</dbReference>
<organism evidence="7 8">
    <name type="scientific">Candidatus Woesebacteria bacterium RBG_13_34_9</name>
    <dbReference type="NCBI Taxonomy" id="1802477"/>
    <lineage>
        <taxon>Bacteria</taxon>
        <taxon>Candidatus Woeseibacteriota</taxon>
    </lineage>
</organism>
<dbReference type="PANTHER" id="PTHR43673">
    <property type="entry name" value="NAD(P)H NITROREDUCTASE YDGI-RELATED"/>
    <property type="match status" value="1"/>
</dbReference>
<evidence type="ECO:0000313" key="7">
    <source>
        <dbReference type="EMBL" id="OGM09431.1"/>
    </source>
</evidence>
<keyword evidence="3" id="KW-0285">Flavoprotein</keyword>
<protein>
    <recommendedName>
        <fullName evidence="6">Nitroreductase domain-containing protein</fullName>
    </recommendedName>
</protein>
<dbReference type="EMBL" id="MGFP01000023">
    <property type="protein sequence ID" value="OGM09431.1"/>
    <property type="molecule type" value="Genomic_DNA"/>
</dbReference>
<evidence type="ECO:0000256" key="2">
    <source>
        <dbReference type="ARBA" id="ARBA00007118"/>
    </source>
</evidence>
<dbReference type="SUPFAM" id="SSF55469">
    <property type="entry name" value="FMN-dependent nitroreductase-like"/>
    <property type="match status" value="1"/>
</dbReference>
<evidence type="ECO:0000256" key="1">
    <source>
        <dbReference type="ARBA" id="ARBA00001917"/>
    </source>
</evidence>
<name>A0A1F7X378_9BACT</name>
<keyword evidence="5" id="KW-0560">Oxidoreductase</keyword>
<dbReference type="AlphaFoldDB" id="A0A1F7X378"/>
<gene>
    <name evidence="7" type="ORF">A2159_00660</name>
</gene>
<dbReference type="Pfam" id="PF00881">
    <property type="entry name" value="Nitroreductase"/>
    <property type="match status" value="2"/>
</dbReference>
<dbReference type="Gene3D" id="3.40.109.10">
    <property type="entry name" value="NADH Oxidase"/>
    <property type="match status" value="1"/>
</dbReference>
<sequence>MLFEKVLKQRRSVRDYLNKSIEKSKIRKILKLINMAPSAGNLQAFKVFVVLNNNKIQQMCRGSSGINRNFKNYPPCIFVFCADPNKSSYYKERGKKLYCIQDATIACSYTQLIATSLGLSSCWVGSFDEAAIQKIVGIKKLFPVALLTLGYSNEKPLYRARKRIELISRLLE</sequence>
<dbReference type="GO" id="GO:0016491">
    <property type="term" value="F:oxidoreductase activity"/>
    <property type="evidence" value="ECO:0007669"/>
    <property type="project" value="UniProtKB-KW"/>
</dbReference>
<keyword evidence="4" id="KW-0288">FMN</keyword>
<dbReference type="Proteomes" id="UP000179219">
    <property type="component" value="Unassembled WGS sequence"/>
</dbReference>
<feature type="domain" description="Nitroreductase" evidence="6">
    <location>
        <begin position="7"/>
        <end position="56"/>
    </location>
</feature>
<evidence type="ECO:0000259" key="6">
    <source>
        <dbReference type="Pfam" id="PF00881"/>
    </source>
</evidence>